<organism evidence="1 2">
    <name type="scientific">Algicella marina</name>
    <dbReference type="NCBI Taxonomy" id="2683284"/>
    <lineage>
        <taxon>Bacteria</taxon>
        <taxon>Pseudomonadati</taxon>
        <taxon>Pseudomonadota</taxon>
        <taxon>Alphaproteobacteria</taxon>
        <taxon>Rhodobacterales</taxon>
        <taxon>Paracoccaceae</taxon>
        <taxon>Algicella</taxon>
    </lineage>
</organism>
<keyword evidence="2" id="KW-1185">Reference proteome</keyword>
<evidence type="ECO:0000313" key="1">
    <source>
        <dbReference type="EMBL" id="QHQ36443.1"/>
    </source>
</evidence>
<dbReference type="SUPFAM" id="SSF158837">
    <property type="entry name" value="AGR C 984p-like"/>
    <property type="match status" value="1"/>
</dbReference>
<dbReference type="Proteomes" id="UP000464495">
    <property type="component" value="Chromosome"/>
</dbReference>
<dbReference type="AlphaFoldDB" id="A0A6P1T418"/>
<name>A0A6P1T418_9RHOB</name>
<dbReference type="InterPro" id="IPR010626">
    <property type="entry name" value="DUF1217"/>
</dbReference>
<proteinExistence type="predicted"/>
<protein>
    <submittedName>
        <fullName evidence="1">DUF1217 domain-containing protein</fullName>
    </submittedName>
</protein>
<dbReference type="EMBL" id="CP046620">
    <property type="protein sequence ID" value="QHQ36443.1"/>
    <property type="molecule type" value="Genomic_DNA"/>
</dbReference>
<gene>
    <name evidence="1" type="ORF">GO499_15295</name>
</gene>
<sequence>MIFQPATPLSGVAGLRFLERTQATQQETFDKSPVIARNVANFHEKIGSILTAEELVADRQLLSVALGAFGLDDEIDKKFFIRKILEEGTENNDALAMRFTDPRYRRFSAAFGFGSSLGPRTGEPDFAQRITDAYKTRQFEIAVGNNDTNLRLAMGFKREISEIVASEASDETKWFQILGSEPIRAVFDGGFGLPTQFKLIDIDKQVETLQERTGKLFGSSSPSVFANSENVDALLNRFLARAEAESGPSGNTPGFAALSLLQNASSFGASARINLILSNG</sequence>
<reference evidence="1 2" key="1">
    <citation type="submission" date="2019-12" db="EMBL/GenBank/DDBJ databases">
        <title>Complete genome sequence of Algicella marina strain 9Alg 56(T) isolated from the red alga Tichocarpus crinitus.</title>
        <authorList>
            <person name="Kim S.-G."/>
            <person name="Nedashkovskaya O.I."/>
        </authorList>
    </citation>
    <scope>NUCLEOTIDE SEQUENCE [LARGE SCALE GENOMIC DNA]</scope>
    <source>
        <strain evidence="1 2">9Alg 56</strain>
    </source>
</reference>
<dbReference type="Pfam" id="PF06748">
    <property type="entry name" value="DUF1217"/>
    <property type="match status" value="1"/>
</dbReference>
<dbReference type="Gene3D" id="1.10.3700.10">
    <property type="entry name" value="AGR C 984p-like"/>
    <property type="match status" value="1"/>
</dbReference>
<dbReference type="InterPro" id="IPR023157">
    <property type="entry name" value="AGR-C-984p-like_sf"/>
</dbReference>
<dbReference type="RefSeq" id="WP_161862989.1">
    <property type="nucleotide sequence ID" value="NZ_CP046620.1"/>
</dbReference>
<accession>A0A6P1T418</accession>
<evidence type="ECO:0000313" key="2">
    <source>
        <dbReference type="Proteomes" id="UP000464495"/>
    </source>
</evidence>
<dbReference type="KEGG" id="amaq:GO499_15295"/>